<keyword evidence="6" id="KW-0443">Lipid metabolism</keyword>
<evidence type="ECO:0000256" key="5">
    <source>
        <dbReference type="ARBA" id="ARBA00022989"/>
    </source>
</evidence>
<name>A0A3B0REE7_9ZZZZ</name>
<keyword evidence="2" id="KW-0444">Lipid biosynthesis</keyword>
<feature type="transmembrane region" description="Helical" evidence="10">
    <location>
        <begin position="114"/>
        <end position="136"/>
    </location>
</feature>
<evidence type="ECO:0000256" key="9">
    <source>
        <dbReference type="ARBA" id="ARBA00023264"/>
    </source>
</evidence>
<keyword evidence="8" id="KW-0594">Phospholipid biosynthesis</keyword>
<feature type="transmembrane region" description="Helical" evidence="10">
    <location>
        <begin position="6"/>
        <end position="28"/>
    </location>
</feature>
<organism evidence="11">
    <name type="scientific">hydrothermal vent metagenome</name>
    <dbReference type="NCBI Taxonomy" id="652676"/>
    <lineage>
        <taxon>unclassified sequences</taxon>
        <taxon>metagenomes</taxon>
        <taxon>ecological metagenomes</taxon>
    </lineage>
</organism>
<feature type="transmembrane region" description="Helical" evidence="10">
    <location>
        <begin position="83"/>
        <end position="102"/>
    </location>
</feature>
<evidence type="ECO:0000256" key="10">
    <source>
        <dbReference type="SAM" id="Phobius"/>
    </source>
</evidence>
<evidence type="ECO:0000313" key="11">
    <source>
        <dbReference type="EMBL" id="VAV90452.1"/>
    </source>
</evidence>
<proteinExistence type="inferred from homology"/>
<dbReference type="AlphaFoldDB" id="A0A3B0REE7"/>
<keyword evidence="4 10" id="KW-0812">Transmembrane</keyword>
<keyword evidence="5 10" id="KW-1133">Transmembrane helix</keyword>
<sequence>MSTEWFLAVAAGYFLGSIPFGVLLTRWFGLGDVRKIGSGNIGATNVLRSGRKDLAVATLLLDAGKSAAAFWLASHFIGGANPLFVGMIAAVAALIGHCYPVWLDFKGGKGVATFFGGLFIASWLLGLVVAGIWLVVAASTRMSSVAALFAVNAAPALALSLGRADLAVYSGVMALIISIRHLDNIRRLMAGTEPRFGSKNKK</sequence>
<evidence type="ECO:0000256" key="3">
    <source>
        <dbReference type="ARBA" id="ARBA00022679"/>
    </source>
</evidence>
<evidence type="ECO:0000256" key="8">
    <source>
        <dbReference type="ARBA" id="ARBA00023209"/>
    </source>
</evidence>
<gene>
    <name evidence="11" type="ORF">MNBD_ALPHA06-627</name>
</gene>
<dbReference type="SMART" id="SM01207">
    <property type="entry name" value="G3P_acyltransf"/>
    <property type="match status" value="1"/>
</dbReference>
<dbReference type="GO" id="GO:0043772">
    <property type="term" value="F:acyl-phosphate glycerol-3-phosphate acyltransferase activity"/>
    <property type="evidence" value="ECO:0007669"/>
    <property type="project" value="InterPro"/>
</dbReference>
<reference evidence="11" key="1">
    <citation type="submission" date="2018-06" db="EMBL/GenBank/DDBJ databases">
        <authorList>
            <person name="Zhirakovskaya E."/>
        </authorList>
    </citation>
    <scope>NUCLEOTIDE SEQUENCE</scope>
</reference>
<keyword evidence="11" id="KW-0012">Acyltransferase</keyword>
<dbReference type="GO" id="GO:0008654">
    <property type="term" value="P:phospholipid biosynthetic process"/>
    <property type="evidence" value="ECO:0007669"/>
    <property type="project" value="UniProtKB-KW"/>
</dbReference>
<dbReference type="Pfam" id="PF02660">
    <property type="entry name" value="G3P_acyltransf"/>
    <property type="match status" value="1"/>
</dbReference>
<evidence type="ECO:0000256" key="6">
    <source>
        <dbReference type="ARBA" id="ARBA00023098"/>
    </source>
</evidence>
<keyword evidence="9" id="KW-1208">Phospholipid metabolism</keyword>
<dbReference type="GO" id="GO:0005886">
    <property type="term" value="C:plasma membrane"/>
    <property type="evidence" value="ECO:0007669"/>
    <property type="project" value="InterPro"/>
</dbReference>
<protein>
    <submittedName>
        <fullName evidence="11">Acyl-phosphate:glycerol-3-phosphate O-acyltransferase PlsY</fullName>
    </submittedName>
</protein>
<dbReference type="NCBIfam" id="TIGR00023">
    <property type="entry name" value="glycerol-3-phosphate 1-O-acyltransferase PlsY"/>
    <property type="match status" value="1"/>
</dbReference>
<accession>A0A3B0REE7</accession>
<dbReference type="InterPro" id="IPR003811">
    <property type="entry name" value="G3P_acylTferase_PlsY"/>
</dbReference>
<keyword evidence="7 10" id="KW-0472">Membrane</keyword>
<dbReference type="EMBL" id="UOEE01000111">
    <property type="protein sequence ID" value="VAV90452.1"/>
    <property type="molecule type" value="Genomic_DNA"/>
</dbReference>
<dbReference type="PANTHER" id="PTHR30309:SF0">
    <property type="entry name" value="GLYCEROL-3-PHOSPHATE ACYLTRANSFERASE-RELATED"/>
    <property type="match status" value="1"/>
</dbReference>
<dbReference type="PANTHER" id="PTHR30309">
    <property type="entry name" value="INNER MEMBRANE PROTEIN YGIH"/>
    <property type="match status" value="1"/>
</dbReference>
<evidence type="ECO:0000256" key="1">
    <source>
        <dbReference type="ARBA" id="ARBA00022475"/>
    </source>
</evidence>
<evidence type="ECO:0000256" key="2">
    <source>
        <dbReference type="ARBA" id="ARBA00022516"/>
    </source>
</evidence>
<feature type="transmembrane region" description="Helical" evidence="10">
    <location>
        <begin position="156"/>
        <end position="179"/>
    </location>
</feature>
<keyword evidence="1" id="KW-1003">Cell membrane</keyword>
<evidence type="ECO:0000256" key="7">
    <source>
        <dbReference type="ARBA" id="ARBA00023136"/>
    </source>
</evidence>
<keyword evidence="3 11" id="KW-0808">Transferase</keyword>
<dbReference type="HAMAP" id="MF_01043">
    <property type="entry name" value="PlsY"/>
    <property type="match status" value="1"/>
</dbReference>
<evidence type="ECO:0000256" key="4">
    <source>
        <dbReference type="ARBA" id="ARBA00022692"/>
    </source>
</evidence>